<proteinExistence type="inferred from homology"/>
<reference evidence="17" key="2">
    <citation type="journal article" date="2023" name="IMA Fungus">
        <title>Comparative genomic study of the Penicillium genus elucidates a diverse pangenome and 15 lateral gene transfer events.</title>
        <authorList>
            <person name="Petersen C."/>
            <person name="Sorensen T."/>
            <person name="Nielsen M.R."/>
            <person name="Sondergaard T.E."/>
            <person name="Sorensen J.L."/>
            <person name="Fitzpatrick D.A."/>
            <person name="Frisvad J.C."/>
            <person name="Nielsen K.L."/>
        </authorList>
    </citation>
    <scope>NUCLEOTIDE SEQUENCE</scope>
    <source>
        <strain evidence="17">IBT 16125</strain>
    </source>
</reference>
<feature type="zinc finger region" description="C3H1-type" evidence="13">
    <location>
        <begin position="106"/>
        <end position="133"/>
    </location>
</feature>
<evidence type="ECO:0000256" key="14">
    <source>
        <dbReference type="SAM" id="MobiDB-lite"/>
    </source>
</evidence>
<feature type="compositionally biased region" description="Basic residues" evidence="14">
    <location>
        <begin position="32"/>
        <end position="45"/>
    </location>
</feature>
<dbReference type="GO" id="GO:0071007">
    <property type="term" value="C:U2-type catalytic step 2 spliceosome"/>
    <property type="evidence" value="ECO:0007669"/>
    <property type="project" value="TreeGrafter"/>
</dbReference>
<comment type="similarity">
    <text evidence="2">Belongs to the RRM CWC2 family.</text>
</comment>
<dbReference type="GO" id="GO:0000974">
    <property type="term" value="C:Prp19 complex"/>
    <property type="evidence" value="ECO:0007669"/>
    <property type="project" value="TreeGrafter"/>
</dbReference>
<evidence type="ECO:0000256" key="2">
    <source>
        <dbReference type="ARBA" id="ARBA00008024"/>
    </source>
</evidence>
<keyword evidence="9" id="KW-0508">mRNA splicing</keyword>
<evidence type="ECO:0000259" key="15">
    <source>
        <dbReference type="PROSITE" id="PS50102"/>
    </source>
</evidence>
<evidence type="ECO:0000256" key="12">
    <source>
        <dbReference type="PROSITE-ProRule" id="PRU00176"/>
    </source>
</evidence>
<evidence type="ECO:0000256" key="4">
    <source>
        <dbReference type="ARBA" id="ARBA00022723"/>
    </source>
</evidence>
<keyword evidence="6 13" id="KW-0863">Zinc-finger</keyword>
<comment type="caution">
    <text evidence="17">The sequence shown here is derived from an EMBL/GenBank/DDBJ whole genome shotgun (WGS) entry which is preliminary data.</text>
</comment>
<comment type="subcellular location">
    <subcellularLocation>
        <location evidence="1">Nucleus</location>
    </subcellularLocation>
</comment>
<feature type="compositionally biased region" description="Polar residues" evidence="14">
    <location>
        <begin position="382"/>
        <end position="392"/>
    </location>
</feature>
<dbReference type="InterPro" id="IPR035979">
    <property type="entry name" value="RBD_domain_sf"/>
</dbReference>
<evidence type="ECO:0000259" key="16">
    <source>
        <dbReference type="PROSITE" id="PS50103"/>
    </source>
</evidence>
<accession>A0AAD6CFY0</accession>
<dbReference type="InterPro" id="IPR039171">
    <property type="entry name" value="Cwc2/Slt11"/>
</dbReference>
<dbReference type="GO" id="GO:0008380">
    <property type="term" value="P:RNA splicing"/>
    <property type="evidence" value="ECO:0007669"/>
    <property type="project" value="UniProtKB-KW"/>
</dbReference>
<evidence type="ECO:0000256" key="8">
    <source>
        <dbReference type="ARBA" id="ARBA00022884"/>
    </source>
</evidence>
<dbReference type="GO" id="GO:0071006">
    <property type="term" value="C:U2-type catalytic step 1 spliceosome"/>
    <property type="evidence" value="ECO:0007669"/>
    <property type="project" value="TreeGrafter"/>
</dbReference>
<dbReference type="Pfam" id="PF16131">
    <property type="entry name" value="Torus"/>
    <property type="match status" value="1"/>
</dbReference>
<dbReference type="InterPro" id="IPR034181">
    <property type="entry name" value="Cwc2_RRM"/>
</dbReference>
<name>A0AAD6CFY0_9EURO</name>
<feature type="compositionally biased region" description="Low complexity" evidence="14">
    <location>
        <begin position="349"/>
        <end position="360"/>
    </location>
</feature>
<dbReference type="CDD" id="cd12360">
    <property type="entry name" value="RRM_cwf2"/>
    <property type="match status" value="1"/>
</dbReference>
<protein>
    <submittedName>
        <fullName evidence="17">Pre-mRNA-splicing factor cwc2</fullName>
    </submittedName>
</protein>
<dbReference type="PROSITE" id="PS50103">
    <property type="entry name" value="ZF_C3H1"/>
    <property type="match status" value="1"/>
</dbReference>
<keyword evidence="8 12" id="KW-0694">RNA-binding</keyword>
<reference evidence="17" key="1">
    <citation type="submission" date="2022-12" db="EMBL/GenBank/DDBJ databases">
        <authorList>
            <person name="Petersen C."/>
        </authorList>
    </citation>
    <scope>NUCLEOTIDE SEQUENCE</scope>
    <source>
        <strain evidence="17">IBT 16125</strain>
    </source>
</reference>
<dbReference type="RefSeq" id="XP_056770339.1">
    <property type="nucleotide sequence ID" value="XM_056906232.1"/>
</dbReference>
<feature type="region of interest" description="Disordered" evidence="14">
    <location>
        <begin position="345"/>
        <end position="370"/>
    </location>
</feature>
<dbReference type="PANTHER" id="PTHR14089:SF2">
    <property type="entry name" value="PRE-MRNA-SPLICING FACTOR CWC2"/>
    <property type="match status" value="1"/>
</dbReference>
<evidence type="ECO:0000256" key="7">
    <source>
        <dbReference type="ARBA" id="ARBA00022833"/>
    </source>
</evidence>
<dbReference type="SUPFAM" id="SSF90229">
    <property type="entry name" value="CCCH zinc finger"/>
    <property type="match status" value="1"/>
</dbReference>
<dbReference type="PROSITE" id="PS50102">
    <property type="entry name" value="RRM"/>
    <property type="match status" value="1"/>
</dbReference>
<dbReference type="EMBL" id="JAPVEA010000002">
    <property type="protein sequence ID" value="KAJ5461297.1"/>
    <property type="molecule type" value="Genomic_DNA"/>
</dbReference>
<feature type="domain" description="C3H1-type" evidence="16">
    <location>
        <begin position="106"/>
        <end position="133"/>
    </location>
</feature>
<dbReference type="GO" id="GO:0008270">
    <property type="term" value="F:zinc ion binding"/>
    <property type="evidence" value="ECO:0007669"/>
    <property type="project" value="UniProtKB-KW"/>
</dbReference>
<dbReference type="SUPFAM" id="SSF54928">
    <property type="entry name" value="RNA-binding domain, RBD"/>
    <property type="match status" value="1"/>
</dbReference>
<evidence type="ECO:0000256" key="3">
    <source>
        <dbReference type="ARBA" id="ARBA00022664"/>
    </source>
</evidence>
<evidence type="ECO:0000256" key="13">
    <source>
        <dbReference type="PROSITE-ProRule" id="PRU00723"/>
    </source>
</evidence>
<evidence type="ECO:0000313" key="17">
    <source>
        <dbReference type="EMBL" id="KAJ5461297.1"/>
    </source>
</evidence>
<dbReference type="GO" id="GO:0017070">
    <property type="term" value="F:U6 snRNA binding"/>
    <property type="evidence" value="ECO:0007669"/>
    <property type="project" value="TreeGrafter"/>
</dbReference>
<keyword evidence="11" id="KW-0131">Cell cycle</keyword>
<dbReference type="Pfam" id="PF00076">
    <property type="entry name" value="RRM_1"/>
    <property type="match status" value="1"/>
</dbReference>
<feature type="region of interest" description="Disordered" evidence="14">
    <location>
        <begin position="382"/>
        <end position="409"/>
    </location>
</feature>
<dbReference type="InterPro" id="IPR032297">
    <property type="entry name" value="Torus"/>
</dbReference>
<keyword evidence="4 13" id="KW-0479">Metal-binding</keyword>
<evidence type="ECO:0000256" key="5">
    <source>
        <dbReference type="ARBA" id="ARBA00022728"/>
    </source>
</evidence>
<dbReference type="InterPro" id="IPR012677">
    <property type="entry name" value="Nucleotide-bd_a/b_plait_sf"/>
</dbReference>
<dbReference type="AlphaFoldDB" id="A0AAD6CFY0"/>
<dbReference type="PANTHER" id="PTHR14089">
    <property type="entry name" value="PRE-MRNA-SPLICING FACTOR RBM22"/>
    <property type="match status" value="1"/>
</dbReference>
<dbReference type="Gene3D" id="3.30.70.330">
    <property type="match status" value="1"/>
</dbReference>
<dbReference type="GO" id="GO:0036002">
    <property type="term" value="F:pre-mRNA binding"/>
    <property type="evidence" value="ECO:0007669"/>
    <property type="project" value="TreeGrafter"/>
</dbReference>
<organism evidence="17 18">
    <name type="scientific">Penicillium daleae</name>
    <dbReference type="NCBI Taxonomy" id="63821"/>
    <lineage>
        <taxon>Eukaryota</taxon>
        <taxon>Fungi</taxon>
        <taxon>Dikarya</taxon>
        <taxon>Ascomycota</taxon>
        <taxon>Pezizomycotina</taxon>
        <taxon>Eurotiomycetes</taxon>
        <taxon>Eurotiomycetidae</taxon>
        <taxon>Eurotiales</taxon>
        <taxon>Aspergillaceae</taxon>
        <taxon>Penicillium</taxon>
    </lineage>
</organism>
<keyword evidence="5" id="KW-0747">Spliceosome</keyword>
<keyword evidence="3" id="KW-0507">mRNA processing</keyword>
<dbReference type="Proteomes" id="UP001213681">
    <property type="component" value="Unassembled WGS sequence"/>
</dbReference>
<sequence>MDTTTEPSNAVAELDNTKAHTEGDEQALQPVKKTKKIIRRRKKPARVQVDPSTVKSEPPAQTGELWNIWYSKWSGGDSHDKHGLDQPAPSRCNVAADSGYTKADQIPGSYFCLYFSKGQCWKGPACEYLHRIPTIHDLFNPSVDAFGRDKHQDYRDDMSGVGAFTRADGRLGDGSVTNSISTPVNRTLYVGRIHVTDDIEEVVARHFAEWGQIERIRVLTGKGVAFVTYSNEANAQFAMQAMSHQSLDHDEILNVRWATVDPNPLSQKREARRLEEQAAEAVRRALPAAFVAEIEGRDPEAKKRKKIEGTFGLQGYDVPDDVWHARTRQLEDAPATGQLEAPEQPFMLEEGAAGGQAQPEAEPDAQGGIFSSATLAALRGMSGSNVTTQAAPKSSGGPLVAYGSDDESD</sequence>
<evidence type="ECO:0000256" key="10">
    <source>
        <dbReference type="ARBA" id="ARBA00023242"/>
    </source>
</evidence>
<dbReference type="InterPro" id="IPR036855">
    <property type="entry name" value="Znf_CCCH_sf"/>
</dbReference>
<keyword evidence="18" id="KW-1185">Reference proteome</keyword>
<evidence type="ECO:0000256" key="6">
    <source>
        <dbReference type="ARBA" id="ARBA00022771"/>
    </source>
</evidence>
<keyword evidence="7 13" id="KW-0862">Zinc</keyword>
<dbReference type="InterPro" id="IPR000571">
    <property type="entry name" value="Znf_CCCH"/>
</dbReference>
<evidence type="ECO:0000313" key="18">
    <source>
        <dbReference type="Proteomes" id="UP001213681"/>
    </source>
</evidence>
<dbReference type="GO" id="GO:0006397">
    <property type="term" value="P:mRNA processing"/>
    <property type="evidence" value="ECO:0007669"/>
    <property type="project" value="UniProtKB-KW"/>
</dbReference>
<dbReference type="SMART" id="SM00360">
    <property type="entry name" value="RRM"/>
    <property type="match status" value="1"/>
</dbReference>
<gene>
    <name evidence="17" type="ORF">N7458_002849</name>
</gene>
<feature type="region of interest" description="Disordered" evidence="14">
    <location>
        <begin position="1"/>
        <end position="60"/>
    </location>
</feature>
<dbReference type="GeneID" id="81596475"/>
<evidence type="ECO:0000256" key="1">
    <source>
        <dbReference type="ARBA" id="ARBA00004123"/>
    </source>
</evidence>
<dbReference type="InterPro" id="IPR000504">
    <property type="entry name" value="RRM_dom"/>
</dbReference>
<keyword evidence="10" id="KW-0539">Nucleus</keyword>
<evidence type="ECO:0000256" key="11">
    <source>
        <dbReference type="ARBA" id="ARBA00023306"/>
    </source>
</evidence>
<evidence type="ECO:0000256" key="9">
    <source>
        <dbReference type="ARBA" id="ARBA00023187"/>
    </source>
</evidence>
<feature type="domain" description="RRM" evidence="15">
    <location>
        <begin position="186"/>
        <end position="260"/>
    </location>
</feature>